<evidence type="ECO:0000259" key="5">
    <source>
        <dbReference type="Pfam" id="PF00419"/>
    </source>
</evidence>
<evidence type="ECO:0000256" key="2">
    <source>
        <dbReference type="ARBA" id="ARBA00006671"/>
    </source>
</evidence>
<evidence type="ECO:0000256" key="4">
    <source>
        <dbReference type="ARBA" id="ARBA00023263"/>
    </source>
</evidence>
<keyword evidence="3" id="KW-0732">Signal</keyword>
<accession>A0A6I6EN94</accession>
<dbReference type="KEGG" id="erwi:GN242_04430"/>
<gene>
    <name evidence="6" type="ORF">GK011_15770</name>
    <name evidence="7" type="ORF">GN242_04430</name>
</gene>
<dbReference type="AlphaFoldDB" id="A0A6I6EN94"/>
<organism evidence="7 8">
    <name type="scientific">Erwinia sorbitola</name>
    <dbReference type="NCBI Taxonomy" id="2681984"/>
    <lineage>
        <taxon>Bacteria</taxon>
        <taxon>Pseudomonadati</taxon>
        <taxon>Pseudomonadota</taxon>
        <taxon>Gammaproteobacteria</taxon>
        <taxon>Enterobacterales</taxon>
        <taxon>Erwiniaceae</taxon>
        <taxon>Erwinia</taxon>
    </lineage>
</organism>
<dbReference type="EMBL" id="CP046509">
    <property type="protein sequence ID" value="QGU89625.1"/>
    <property type="molecule type" value="Genomic_DNA"/>
</dbReference>
<keyword evidence="4" id="KW-0281">Fimbrium</keyword>
<dbReference type="EMBL" id="WLZX01000006">
    <property type="protein sequence ID" value="MTD28399.1"/>
    <property type="molecule type" value="Genomic_DNA"/>
</dbReference>
<keyword evidence="9" id="KW-1185">Reference proteome</keyword>
<dbReference type="Gene3D" id="2.60.40.1090">
    <property type="entry name" value="Fimbrial-type adhesion domain"/>
    <property type="match status" value="1"/>
</dbReference>
<dbReference type="InterPro" id="IPR050263">
    <property type="entry name" value="Bact_Fimbrial_Adh_Pro"/>
</dbReference>
<sequence>MIPLSYANWSTPVSAWGRVNMQGAIIETACAIDTQSRDQTIDMGVLPISQIARDGRGLAHDFAVQLVQCSLTRHNSSLKNWQHFKITFDGQNDSGLFSINGQAKGVALEIIDSNGFVASPGNPLPVSNILSGNMQLNYSLRLVSNKQALRPGNYSSALRFKMDYY</sequence>
<reference evidence="7 8" key="2">
    <citation type="submission" date="2019-12" db="EMBL/GenBank/DDBJ databases">
        <title>Erwinia sp. nov., isolated from droppings of birds in the Qinghai-Tiebt plateau of China.</title>
        <authorList>
            <person name="Ge Y."/>
        </authorList>
    </citation>
    <scope>NUCLEOTIDE SEQUENCE [LARGE SCALE GENOMIC DNA]</scope>
    <source>
        <strain evidence="7 8">J780</strain>
    </source>
</reference>
<dbReference type="Pfam" id="PF00419">
    <property type="entry name" value="Fimbrial"/>
    <property type="match status" value="1"/>
</dbReference>
<name>A0A6I6EN94_9GAMM</name>
<dbReference type="SUPFAM" id="SSF49401">
    <property type="entry name" value="Bacterial adhesins"/>
    <property type="match status" value="1"/>
</dbReference>
<evidence type="ECO:0000313" key="8">
    <source>
        <dbReference type="Proteomes" id="UP000424752"/>
    </source>
</evidence>
<dbReference type="GO" id="GO:0009289">
    <property type="term" value="C:pilus"/>
    <property type="evidence" value="ECO:0007669"/>
    <property type="project" value="UniProtKB-SubCell"/>
</dbReference>
<comment type="subcellular location">
    <subcellularLocation>
        <location evidence="1">Fimbrium</location>
    </subcellularLocation>
</comment>
<feature type="domain" description="Fimbrial-type adhesion" evidence="5">
    <location>
        <begin position="20"/>
        <end position="164"/>
    </location>
</feature>
<dbReference type="Proteomes" id="UP000480164">
    <property type="component" value="Unassembled WGS sequence"/>
</dbReference>
<accession>A0A6L6GSX7</accession>
<comment type="similarity">
    <text evidence="2">Belongs to the fimbrial protein family.</text>
</comment>
<dbReference type="InterPro" id="IPR008966">
    <property type="entry name" value="Adhesion_dom_sf"/>
</dbReference>
<reference evidence="6 9" key="1">
    <citation type="submission" date="2019-11" db="EMBL/GenBank/DDBJ databases">
        <title>Erwinia sp. nov., isolated from feces of birds in Tibet plateau of China.</title>
        <authorList>
            <person name="Ge Y."/>
        </authorList>
    </citation>
    <scope>NUCLEOTIDE SEQUENCE [LARGE SCALE GENOMIC DNA]</scope>
    <source>
        <strain evidence="6 9">J316</strain>
    </source>
</reference>
<dbReference type="GO" id="GO:0043709">
    <property type="term" value="P:cell adhesion involved in single-species biofilm formation"/>
    <property type="evidence" value="ECO:0007669"/>
    <property type="project" value="TreeGrafter"/>
</dbReference>
<evidence type="ECO:0000313" key="9">
    <source>
        <dbReference type="Proteomes" id="UP000480164"/>
    </source>
</evidence>
<dbReference type="InterPro" id="IPR000259">
    <property type="entry name" value="Adhesion_dom_fimbrial"/>
</dbReference>
<evidence type="ECO:0000313" key="7">
    <source>
        <dbReference type="EMBL" id="QGU89625.1"/>
    </source>
</evidence>
<dbReference type="PANTHER" id="PTHR33420">
    <property type="entry name" value="FIMBRIAL SUBUNIT ELFA-RELATED"/>
    <property type="match status" value="1"/>
</dbReference>
<protein>
    <submittedName>
        <fullName evidence="7">Type 1 fimbrial protein</fullName>
    </submittedName>
</protein>
<dbReference type="PANTHER" id="PTHR33420:SF12">
    <property type="entry name" value="FIMBRIN-LIKE PROTEIN FIMI-RELATED"/>
    <property type="match status" value="1"/>
</dbReference>
<dbReference type="Proteomes" id="UP000424752">
    <property type="component" value="Chromosome"/>
</dbReference>
<proteinExistence type="inferred from homology"/>
<evidence type="ECO:0000256" key="1">
    <source>
        <dbReference type="ARBA" id="ARBA00004561"/>
    </source>
</evidence>
<evidence type="ECO:0000313" key="6">
    <source>
        <dbReference type="EMBL" id="MTD28399.1"/>
    </source>
</evidence>
<dbReference type="InterPro" id="IPR036937">
    <property type="entry name" value="Adhesion_dom_fimbrial_sf"/>
</dbReference>
<evidence type="ECO:0000256" key="3">
    <source>
        <dbReference type="ARBA" id="ARBA00022729"/>
    </source>
</evidence>